<keyword evidence="3" id="KW-0238">DNA-binding</keyword>
<evidence type="ECO:0000256" key="3">
    <source>
        <dbReference type="ARBA" id="ARBA00023125"/>
    </source>
</evidence>
<evidence type="ECO:0000313" key="6">
    <source>
        <dbReference type="EMBL" id="MBM6949533.1"/>
    </source>
</evidence>
<dbReference type="Gene3D" id="3.90.350.10">
    <property type="entry name" value="Transposase Inhibitor Protein From Tn5, Chain A, domain 1"/>
    <property type="match status" value="1"/>
</dbReference>
<dbReference type="GO" id="GO:0006313">
    <property type="term" value="P:DNA transposition"/>
    <property type="evidence" value="ECO:0007669"/>
    <property type="project" value="InterPro"/>
</dbReference>
<proteinExistence type="inferred from homology"/>
<organism evidence="6 7">
    <name type="scientific">Mordavella massiliensis</name>
    <dbReference type="NCBI Taxonomy" id="1871024"/>
    <lineage>
        <taxon>Bacteria</taxon>
        <taxon>Bacillati</taxon>
        <taxon>Bacillota</taxon>
        <taxon>Clostridia</taxon>
        <taxon>Eubacteriales</taxon>
        <taxon>Clostridiaceae</taxon>
        <taxon>Mordavella</taxon>
    </lineage>
</organism>
<dbReference type="InterPro" id="IPR002559">
    <property type="entry name" value="Transposase_11"/>
</dbReference>
<evidence type="ECO:0000313" key="7">
    <source>
        <dbReference type="Proteomes" id="UP000705508"/>
    </source>
</evidence>
<dbReference type="RefSeq" id="WP_204907522.1">
    <property type="nucleotide sequence ID" value="NZ_JACJKS010000046.1"/>
</dbReference>
<dbReference type="Pfam" id="PF01609">
    <property type="entry name" value="DDE_Tnp_1"/>
    <property type="match status" value="1"/>
</dbReference>
<sequence length="433" mass="50443">MKLTADDLKKCLNECISEIVFHHNEFSLVPKAFSRTRKWPLDKLIHFILSFGSQSLGTEILEYFQFQDGFPSVSSLVQQRKKLSFQAMENLFKLFYNRTESDPVLFKGYRIAAIDGSELPLPYNPNEENVIGENHHSTLYLNSLYDVCGKIFMDSVIQHGKERNETDAACIMVDRISEKYPVIIMADRGYENYNLFAHIEERLFDYVIRIRDLGAIRTMASGFDFPADGPFDLMRDVVITRHSTGPCIVNRIKYKYFSKTARFDYIKDSKSNDYELTIRFVRFQLENGSYELIATSLSEDEFSAEELKKLYQLRWNIEVGFREAKYILGMEAFHSKQENSICQEIYSRIIMYNFSMLITLGTKIPEKERKHQHQINFSRAVRICIAFFKQTENGPPIDVEATIVKFLLPIRSNRSRPRDTVSACVVSFNYRLA</sequence>
<dbReference type="NCBIfam" id="NF033592">
    <property type="entry name" value="transpos_IS4_1"/>
    <property type="match status" value="1"/>
</dbReference>
<reference evidence="6" key="1">
    <citation type="submission" date="2020-08" db="EMBL/GenBank/DDBJ databases">
        <authorList>
            <person name="Cejkova D."/>
            <person name="Kubasova T."/>
            <person name="Jahodarova E."/>
            <person name="Rychlik I."/>
        </authorList>
    </citation>
    <scope>NUCLEOTIDE SEQUENCE</scope>
    <source>
        <strain evidence="6">An582</strain>
    </source>
</reference>
<protein>
    <submittedName>
        <fullName evidence="6">IS4 family transposase</fullName>
    </submittedName>
</protein>
<keyword evidence="4" id="KW-0233">DNA recombination</keyword>
<dbReference type="Proteomes" id="UP000705508">
    <property type="component" value="Unassembled WGS sequence"/>
</dbReference>
<name>A0A938XDI5_9CLOT</name>
<dbReference type="GO" id="GO:0003677">
    <property type="term" value="F:DNA binding"/>
    <property type="evidence" value="ECO:0007669"/>
    <property type="project" value="UniProtKB-KW"/>
</dbReference>
<comment type="caution">
    <text evidence="6">The sequence shown here is derived from an EMBL/GenBank/DDBJ whole genome shotgun (WGS) entry which is preliminary data.</text>
</comment>
<dbReference type="EMBL" id="JACJKS010000046">
    <property type="protein sequence ID" value="MBM6949533.1"/>
    <property type="molecule type" value="Genomic_DNA"/>
</dbReference>
<dbReference type="AlphaFoldDB" id="A0A938XDI5"/>
<reference evidence="6" key="2">
    <citation type="journal article" date="2021" name="Sci. Rep.">
        <title>The distribution of antibiotic resistance genes in chicken gut microbiota commensals.</title>
        <authorList>
            <person name="Juricova H."/>
            <person name="Matiasovicova J."/>
            <person name="Kubasova T."/>
            <person name="Cejkova D."/>
            <person name="Rychlik I."/>
        </authorList>
    </citation>
    <scope>NUCLEOTIDE SEQUENCE</scope>
    <source>
        <strain evidence="6">An582</strain>
    </source>
</reference>
<evidence type="ECO:0000256" key="1">
    <source>
        <dbReference type="ARBA" id="ARBA00010075"/>
    </source>
</evidence>
<dbReference type="PANTHER" id="PTHR33258:SF1">
    <property type="entry name" value="TRANSPOSASE INSL FOR INSERTION SEQUENCE ELEMENT IS186A-RELATED"/>
    <property type="match status" value="1"/>
</dbReference>
<gene>
    <name evidence="6" type="ORF">H6A20_12965</name>
</gene>
<accession>A0A938XDI5</accession>
<dbReference type="GO" id="GO:0004803">
    <property type="term" value="F:transposase activity"/>
    <property type="evidence" value="ECO:0007669"/>
    <property type="project" value="InterPro"/>
</dbReference>
<evidence type="ECO:0000256" key="2">
    <source>
        <dbReference type="ARBA" id="ARBA00022578"/>
    </source>
</evidence>
<evidence type="ECO:0000256" key="4">
    <source>
        <dbReference type="ARBA" id="ARBA00023172"/>
    </source>
</evidence>
<dbReference type="PANTHER" id="PTHR33258">
    <property type="entry name" value="TRANSPOSASE INSL FOR INSERTION SEQUENCE ELEMENT IS186A-RELATED"/>
    <property type="match status" value="1"/>
</dbReference>
<dbReference type="InterPro" id="IPR012337">
    <property type="entry name" value="RNaseH-like_sf"/>
</dbReference>
<dbReference type="SUPFAM" id="SSF53098">
    <property type="entry name" value="Ribonuclease H-like"/>
    <property type="match status" value="1"/>
</dbReference>
<evidence type="ECO:0000259" key="5">
    <source>
        <dbReference type="Pfam" id="PF01609"/>
    </source>
</evidence>
<comment type="similarity">
    <text evidence="1">Belongs to the transposase 11 family.</text>
</comment>
<feature type="domain" description="Transposase IS4-like" evidence="5">
    <location>
        <begin position="108"/>
        <end position="354"/>
    </location>
</feature>
<keyword evidence="2" id="KW-0815">Transposition</keyword>
<dbReference type="InterPro" id="IPR047952">
    <property type="entry name" value="Transpos_IS4"/>
</dbReference>